<dbReference type="Proteomes" id="UP000325440">
    <property type="component" value="Unassembled WGS sequence"/>
</dbReference>
<comment type="similarity">
    <text evidence="2">Belongs to the bacterial ribosomal protein bL27 family.</text>
</comment>
<dbReference type="EMBL" id="CABPRJ010001904">
    <property type="protein sequence ID" value="VVC40539.1"/>
    <property type="molecule type" value="Genomic_DNA"/>
</dbReference>
<evidence type="ECO:0000256" key="4">
    <source>
        <dbReference type="ARBA" id="ARBA00022980"/>
    </source>
</evidence>
<keyword evidence="3" id="KW-0809">Transit peptide</keyword>
<name>A0A5E4N731_9HEMI</name>
<evidence type="ECO:0000256" key="6">
    <source>
        <dbReference type="ARBA" id="ARBA00023274"/>
    </source>
</evidence>
<evidence type="ECO:0000256" key="2">
    <source>
        <dbReference type="ARBA" id="ARBA00010797"/>
    </source>
</evidence>
<comment type="subcellular location">
    <subcellularLocation>
        <location evidence="1">Mitochondrion</location>
    </subcellularLocation>
</comment>
<dbReference type="GO" id="GO:0005743">
    <property type="term" value="C:mitochondrial inner membrane"/>
    <property type="evidence" value="ECO:0007669"/>
    <property type="project" value="UniProtKB-ARBA"/>
</dbReference>
<proteinExistence type="inferred from homology"/>
<dbReference type="SUPFAM" id="SSF110324">
    <property type="entry name" value="Ribosomal L27 protein-like"/>
    <property type="match status" value="1"/>
</dbReference>
<reference evidence="9 10" key="1">
    <citation type="submission" date="2019-08" db="EMBL/GenBank/DDBJ databases">
        <authorList>
            <person name="Alioto T."/>
            <person name="Alioto T."/>
            <person name="Gomez Garrido J."/>
        </authorList>
    </citation>
    <scope>NUCLEOTIDE SEQUENCE [LARGE SCALE GENOMIC DNA]</scope>
</reference>
<dbReference type="AlphaFoldDB" id="A0A5E4N731"/>
<organism evidence="9 10">
    <name type="scientific">Cinara cedri</name>
    <dbReference type="NCBI Taxonomy" id="506608"/>
    <lineage>
        <taxon>Eukaryota</taxon>
        <taxon>Metazoa</taxon>
        <taxon>Ecdysozoa</taxon>
        <taxon>Arthropoda</taxon>
        <taxon>Hexapoda</taxon>
        <taxon>Insecta</taxon>
        <taxon>Pterygota</taxon>
        <taxon>Neoptera</taxon>
        <taxon>Paraneoptera</taxon>
        <taxon>Hemiptera</taxon>
        <taxon>Sternorrhyncha</taxon>
        <taxon>Aphidomorpha</taxon>
        <taxon>Aphidoidea</taxon>
        <taxon>Aphididae</taxon>
        <taxon>Lachninae</taxon>
        <taxon>Cinara</taxon>
    </lineage>
</organism>
<dbReference type="GO" id="GO:0005762">
    <property type="term" value="C:mitochondrial large ribosomal subunit"/>
    <property type="evidence" value="ECO:0007669"/>
    <property type="project" value="TreeGrafter"/>
</dbReference>
<evidence type="ECO:0000256" key="3">
    <source>
        <dbReference type="ARBA" id="ARBA00022946"/>
    </source>
</evidence>
<evidence type="ECO:0000256" key="8">
    <source>
        <dbReference type="ARBA" id="ARBA00076963"/>
    </source>
</evidence>
<dbReference type="PANTHER" id="PTHR15893">
    <property type="entry name" value="RIBOSOMAL PROTEIN L27"/>
    <property type="match status" value="1"/>
</dbReference>
<evidence type="ECO:0000313" key="10">
    <source>
        <dbReference type="Proteomes" id="UP000325440"/>
    </source>
</evidence>
<dbReference type="InterPro" id="IPR001684">
    <property type="entry name" value="Ribosomal_bL27"/>
</dbReference>
<evidence type="ECO:0000256" key="5">
    <source>
        <dbReference type="ARBA" id="ARBA00023128"/>
    </source>
</evidence>
<dbReference type="PANTHER" id="PTHR15893:SF0">
    <property type="entry name" value="LARGE RIBOSOMAL SUBUNIT PROTEIN BL27M"/>
    <property type="match status" value="1"/>
</dbReference>
<evidence type="ECO:0000313" key="9">
    <source>
        <dbReference type="EMBL" id="VVC40539.1"/>
    </source>
</evidence>
<sequence length="146" mass="16433">MLNNLSFTNVGALLLRNSVRYASKKSGTSTSNTGGLVRPKHRGIRYNEGCEVTAGTMLVLQRELNFHPGLHVGFGRNGTLFALEAGKVIVSCEKMDPNWDHTWIQRIYNGRKGQTIYKKYFNIIPKPQHNRFKLVDAIETVKSNIA</sequence>
<dbReference type="Pfam" id="PF01016">
    <property type="entry name" value="Ribosomal_L27"/>
    <property type="match status" value="1"/>
</dbReference>
<dbReference type="PRINTS" id="PR00063">
    <property type="entry name" value="RIBOSOMALL27"/>
</dbReference>
<keyword evidence="10" id="KW-1185">Reference proteome</keyword>
<dbReference type="FunFam" id="2.40.50.100:FF:000031">
    <property type="entry name" value="39S ribosomal protein L27, mitochondrial"/>
    <property type="match status" value="1"/>
</dbReference>
<evidence type="ECO:0000256" key="7">
    <source>
        <dbReference type="ARBA" id="ARBA00035267"/>
    </source>
</evidence>
<dbReference type="GO" id="GO:0003735">
    <property type="term" value="F:structural constituent of ribosome"/>
    <property type="evidence" value="ECO:0007669"/>
    <property type="project" value="InterPro"/>
</dbReference>
<evidence type="ECO:0000256" key="1">
    <source>
        <dbReference type="ARBA" id="ARBA00004173"/>
    </source>
</evidence>
<protein>
    <recommendedName>
        <fullName evidence="7">Large ribosomal subunit protein bL27m</fullName>
    </recommendedName>
    <alternativeName>
        <fullName evidence="8">39S ribosomal protein L27, mitochondrial</fullName>
    </alternativeName>
</protein>
<gene>
    <name evidence="9" type="ORF">CINCED_3A011449</name>
</gene>
<keyword evidence="6" id="KW-0687">Ribonucleoprotein</keyword>
<keyword evidence="4 9" id="KW-0689">Ribosomal protein</keyword>
<dbReference type="GO" id="GO:0006412">
    <property type="term" value="P:translation"/>
    <property type="evidence" value="ECO:0007669"/>
    <property type="project" value="InterPro"/>
</dbReference>
<dbReference type="Gene3D" id="2.40.50.100">
    <property type="match status" value="1"/>
</dbReference>
<accession>A0A5E4N731</accession>
<keyword evidence="5" id="KW-0496">Mitochondrion</keyword>
<dbReference type="OrthoDB" id="1867012at2759"/>